<evidence type="ECO:0000256" key="1">
    <source>
        <dbReference type="ARBA" id="ARBA00004141"/>
    </source>
</evidence>
<dbReference type="GO" id="GO:0016765">
    <property type="term" value="F:transferase activity, transferring alkyl or aryl (other than methyl) groups"/>
    <property type="evidence" value="ECO:0007669"/>
    <property type="project" value="InterPro"/>
</dbReference>
<dbReference type="CDD" id="cd13963">
    <property type="entry name" value="PT_UbiA_2"/>
    <property type="match status" value="1"/>
</dbReference>
<organism evidence="7 8">
    <name type="scientific">Kaistia hirudinis</name>
    <dbReference type="NCBI Taxonomy" id="1293440"/>
    <lineage>
        <taxon>Bacteria</taxon>
        <taxon>Pseudomonadati</taxon>
        <taxon>Pseudomonadota</taxon>
        <taxon>Alphaproteobacteria</taxon>
        <taxon>Hyphomicrobiales</taxon>
        <taxon>Kaistiaceae</taxon>
        <taxon>Kaistia</taxon>
    </lineage>
</organism>
<dbReference type="Gene3D" id="3.40.50.1000">
    <property type="entry name" value="HAD superfamily/HAD-like"/>
    <property type="match status" value="1"/>
</dbReference>
<dbReference type="SUPFAM" id="SSF56784">
    <property type="entry name" value="HAD-like"/>
    <property type="match status" value="1"/>
</dbReference>
<evidence type="ECO:0000256" key="5">
    <source>
        <dbReference type="ARBA" id="ARBA00023136"/>
    </source>
</evidence>
<evidence type="ECO:0000256" key="2">
    <source>
        <dbReference type="ARBA" id="ARBA00022475"/>
    </source>
</evidence>
<dbReference type="InterPro" id="IPR023214">
    <property type="entry name" value="HAD_sf"/>
</dbReference>
<keyword evidence="7" id="KW-0808">Transferase</keyword>
<comment type="caution">
    <text evidence="7">The sequence shown here is derived from an EMBL/GenBank/DDBJ whole genome shotgun (WGS) entry which is preliminary data.</text>
</comment>
<feature type="transmembrane region" description="Helical" evidence="6">
    <location>
        <begin position="400"/>
        <end position="421"/>
    </location>
</feature>
<evidence type="ECO:0000313" key="8">
    <source>
        <dbReference type="Proteomes" id="UP000553963"/>
    </source>
</evidence>
<dbReference type="Gene3D" id="1.10.357.140">
    <property type="entry name" value="UbiA prenyltransferase"/>
    <property type="match status" value="1"/>
</dbReference>
<name>A0A840AS85_9HYPH</name>
<sequence>MRERSEFEQSDQAAAKTAWPLVVDMDGTFLKVDTLYESFAAAIFSRPLQAIAALRKIPAGIAHFKSTLAGIAIPEAETLPVREDLLDFIREEHAAGRQVHLATAADERIAERVASEYAFFDGFDASDAGVNLKGARKAARLAERFPDGYAYVGDGTVDLPVWSGAKAALVVDRGEGLPGRVEKLGTPIERVFPERQQRVAAWWKALRPHQWAKNALVFIPLALGWTQIEHGDVLSTLLAAILLCAIASLTYCVNDIADLAADRRHWSKRKRPFASGRLPVRDGMVAAALGIPLLLVAGTLISGGVGLGLLAYVVITLAYSFGLKRVPILDTFVIAALFTLRLLIGTEAANLPPSPWLLTFSMFFFFSLAIAKRHTEILRAAEKATGKIGGRGYHVEDREVTLAFGIASALASILIMVNYLMDEVFTRDVYASPVFLWAVPAVIFLWISRVWLLSHRGLMTDDPVIFALKDRLSIGLGAIVLLAFVLAI</sequence>
<evidence type="ECO:0000256" key="4">
    <source>
        <dbReference type="ARBA" id="ARBA00022989"/>
    </source>
</evidence>
<feature type="transmembrane region" description="Helical" evidence="6">
    <location>
        <begin position="326"/>
        <end position="344"/>
    </location>
</feature>
<evidence type="ECO:0000256" key="6">
    <source>
        <dbReference type="SAM" id="Phobius"/>
    </source>
</evidence>
<keyword evidence="4 6" id="KW-1133">Transmembrane helix</keyword>
<feature type="transmembrane region" description="Helical" evidence="6">
    <location>
        <begin position="356"/>
        <end position="371"/>
    </location>
</feature>
<feature type="transmembrane region" description="Helical" evidence="6">
    <location>
        <begin position="301"/>
        <end position="319"/>
    </location>
</feature>
<accession>A0A840AS85</accession>
<dbReference type="Pfam" id="PF01040">
    <property type="entry name" value="UbiA"/>
    <property type="match status" value="1"/>
</dbReference>
<evidence type="ECO:0000313" key="7">
    <source>
        <dbReference type="EMBL" id="MBB3933250.1"/>
    </source>
</evidence>
<dbReference type="InterPro" id="IPR044878">
    <property type="entry name" value="UbiA_sf"/>
</dbReference>
<comment type="subcellular location">
    <subcellularLocation>
        <location evidence="1">Membrane</location>
        <topology evidence="1">Multi-pass membrane protein</topology>
    </subcellularLocation>
</comment>
<dbReference type="Proteomes" id="UP000553963">
    <property type="component" value="Unassembled WGS sequence"/>
</dbReference>
<dbReference type="InterPro" id="IPR036412">
    <property type="entry name" value="HAD-like_sf"/>
</dbReference>
<keyword evidence="5 6" id="KW-0472">Membrane</keyword>
<dbReference type="NCBIfam" id="NF006088">
    <property type="entry name" value="PRK08238.1"/>
    <property type="match status" value="1"/>
</dbReference>
<keyword evidence="2" id="KW-1003">Cell membrane</keyword>
<gene>
    <name evidence="7" type="ORF">GGR25_004314</name>
</gene>
<dbReference type="GO" id="GO:0016020">
    <property type="term" value="C:membrane"/>
    <property type="evidence" value="ECO:0007669"/>
    <property type="project" value="UniProtKB-SubCell"/>
</dbReference>
<protein>
    <submittedName>
        <fullName evidence="7">4-hydroxybenzoate polyprenyltransferase/phosphoserine phosphatase</fullName>
    </submittedName>
</protein>
<dbReference type="EMBL" id="JACIDS010000005">
    <property type="protein sequence ID" value="MBB3933250.1"/>
    <property type="molecule type" value="Genomic_DNA"/>
</dbReference>
<keyword evidence="3 6" id="KW-0812">Transmembrane</keyword>
<dbReference type="InterPro" id="IPR000537">
    <property type="entry name" value="UbiA_prenyltransferase"/>
</dbReference>
<evidence type="ECO:0000256" key="3">
    <source>
        <dbReference type="ARBA" id="ARBA00022692"/>
    </source>
</evidence>
<feature type="transmembrane region" description="Helical" evidence="6">
    <location>
        <begin position="464"/>
        <end position="487"/>
    </location>
</feature>
<proteinExistence type="predicted"/>
<reference evidence="7 8" key="1">
    <citation type="submission" date="2020-08" db="EMBL/GenBank/DDBJ databases">
        <title>Genomic Encyclopedia of Type Strains, Phase IV (KMG-IV): sequencing the most valuable type-strain genomes for metagenomic binning, comparative biology and taxonomic classification.</title>
        <authorList>
            <person name="Goeker M."/>
        </authorList>
    </citation>
    <scope>NUCLEOTIDE SEQUENCE [LARGE SCALE GENOMIC DNA]</scope>
    <source>
        <strain evidence="7 8">DSM 25966</strain>
    </source>
</reference>
<dbReference type="AlphaFoldDB" id="A0A840AS85"/>
<dbReference type="RefSeq" id="WP_183400885.1">
    <property type="nucleotide sequence ID" value="NZ_JACIDS010000005.1"/>
</dbReference>
<keyword evidence="8" id="KW-1185">Reference proteome</keyword>
<feature type="transmembrane region" description="Helical" evidence="6">
    <location>
        <begin position="433"/>
        <end position="452"/>
    </location>
</feature>